<dbReference type="InterPro" id="IPR034660">
    <property type="entry name" value="DinB/YfiT-like"/>
</dbReference>
<reference evidence="2 3" key="1">
    <citation type="journal article" date="2012" name="J. Bacteriol.">
        <title>Genome Sequence of Galbibacter marinum Type Strain ck-I2-15.</title>
        <authorList>
            <person name="Lai Q."/>
            <person name="Li C."/>
            <person name="Shao Z."/>
        </authorList>
    </citation>
    <scope>NUCLEOTIDE SEQUENCE [LARGE SCALE GENOMIC DNA]</scope>
    <source>
        <strain evidence="3">ck-I2-15</strain>
    </source>
</reference>
<dbReference type="SUPFAM" id="SSF109854">
    <property type="entry name" value="DinB/YfiT-like putative metalloenzymes"/>
    <property type="match status" value="1"/>
</dbReference>
<dbReference type="Pfam" id="PF12867">
    <property type="entry name" value="DinB_2"/>
    <property type="match status" value="1"/>
</dbReference>
<gene>
    <name evidence="2" type="ORF">I215_03810</name>
</gene>
<evidence type="ECO:0000313" key="2">
    <source>
        <dbReference type="EMBL" id="EKF56039.1"/>
    </source>
</evidence>
<dbReference type="EMBL" id="AMSG01000003">
    <property type="protein sequence ID" value="EKF56039.1"/>
    <property type="molecule type" value="Genomic_DNA"/>
</dbReference>
<dbReference type="AlphaFoldDB" id="K2PX33"/>
<name>K2PX33_9FLAO</name>
<organism evidence="2 3">
    <name type="scientific">Galbibacter marinus</name>
    <dbReference type="NCBI Taxonomy" id="555500"/>
    <lineage>
        <taxon>Bacteria</taxon>
        <taxon>Pseudomonadati</taxon>
        <taxon>Bacteroidota</taxon>
        <taxon>Flavobacteriia</taxon>
        <taxon>Flavobacteriales</taxon>
        <taxon>Flavobacteriaceae</taxon>
        <taxon>Galbibacter</taxon>
    </lineage>
</organism>
<accession>K2PX33</accession>
<keyword evidence="3" id="KW-1185">Reference proteome</keyword>
<evidence type="ECO:0000259" key="1">
    <source>
        <dbReference type="Pfam" id="PF12867"/>
    </source>
</evidence>
<dbReference type="Gene3D" id="1.20.120.450">
    <property type="entry name" value="dinb family like domain"/>
    <property type="match status" value="1"/>
</dbReference>
<dbReference type="RefSeq" id="WP_008990635.1">
    <property type="nucleotide sequence ID" value="NZ_AMSG01000003.1"/>
</dbReference>
<sequence>MYSTDLQQKDYPDYFNKYIVPLGSVNLIEGLNQSKDSFLIYMQTIEEQRYNYSYQQGKWSIAEVVQHLTDTERVFQYRAFHFARNPESELLGYDHELFAQNAKRSLNSKSSLLEQYESVRNSSVKLFESFSNEELLNRGILIGQYASVGALGFFILGHQKHHLDILKNRYL</sequence>
<dbReference type="STRING" id="555500.I215_03810"/>
<evidence type="ECO:0000313" key="3">
    <source>
        <dbReference type="Proteomes" id="UP000007364"/>
    </source>
</evidence>
<dbReference type="Proteomes" id="UP000007364">
    <property type="component" value="Unassembled WGS sequence"/>
</dbReference>
<comment type="caution">
    <text evidence="2">The sequence shown here is derived from an EMBL/GenBank/DDBJ whole genome shotgun (WGS) entry which is preliminary data.</text>
</comment>
<dbReference type="InterPro" id="IPR024775">
    <property type="entry name" value="DinB-like"/>
</dbReference>
<protein>
    <recommendedName>
        <fullName evidence="1">DinB-like domain-containing protein</fullName>
    </recommendedName>
</protein>
<feature type="domain" description="DinB-like" evidence="1">
    <location>
        <begin position="33"/>
        <end position="164"/>
    </location>
</feature>
<dbReference type="OrthoDB" id="9793216at2"/>
<dbReference type="eggNOG" id="COG2318">
    <property type="taxonomic scope" value="Bacteria"/>
</dbReference>
<proteinExistence type="predicted"/>